<sequence>MAATNSRNQMSRRSSQVGLDGFSALIGGKFADAQVECGGKTWAVHRVIVCSRSNWFDKAFGGDMKEAAEIKVTIHDIPSAHVDWLLRYIYGGDGMLEDTDDLDINPFVAFCVAHRLGDYFDMDDLCTAAIMCIRKSLNPAIRIFQSGKDQISEKDFVTEVEMSRTCFYENFFEGVSMADGMQHANVGYLRETFVEFVTRTRQSKAEMGGHFAQTSGRTLSGGRERHLEGMCSDCLQQEDN</sequence>
<evidence type="ECO:0000313" key="3">
    <source>
        <dbReference type="Proteomes" id="UP001433268"/>
    </source>
</evidence>
<proteinExistence type="predicted"/>
<dbReference type="InterPro" id="IPR011333">
    <property type="entry name" value="SKP1/BTB/POZ_sf"/>
</dbReference>
<name>A0ABR1V8K9_9PEZI</name>
<comment type="caution">
    <text evidence="2">The sequence shown here is derived from an EMBL/GenBank/DDBJ whole genome shotgun (WGS) entry which is preliminary data.</text>
</comment>
<dbReference type="GeneID" id="92050726"/>
<dbReference type="RefSeq" id="XP_066663358.1">
    <property type="nucleotide sequence ID" value="XM_066817666.1"/>
</dbReference>
<keyword evidence="3" id="KW-1185">Reference proteome</keyword>
<feature type="domain" description="BTB" evidence="1">
    <location>
        <begin position="31"/>
        <end position="98"/>
    </location>
</feature>
<dbReference type="Gene3D" id="3.30.710.10">
    <property type="entry name" value="Potassium Channel Kv1.1, Chain A"/>
    <property type="match status" value="1"/>
</dbReference>
<gene>
    <name evidence="2" type="ORF">PG997_013352</name>
</gene>
<accession>A0ABR1V8K9</accession>
<reference evidence="2 3" key="1">
    <citation type="submission" date="2023-01" db="EMBL/GenBank/DDBJ databases">
        <title>Analysis of 21 Apiospora genomes using comparative genomics revels a genus with tremendous synthesis potential of carbohydrate active enzymes and secondary metabolites.</title>
        <authorList>
            <person name="Sorensen T."/>
        </authorList>
    </citation>
    <scope>NUCLEOTIDE SEQUENCE [LARGE SCALE GENOMIC DNA]</scope>
    <source>
        <strain evidence="2 3">CBS 114990</strain>
    </source>
</reference>
<dbReference type="Pfam" id="PF00651">
    <property type="entry name" value="BTB"/>
    <property type="match status" value="1"/>
</dbReference>
<dbReference type="SUPFAM" id="SSF54695">
    <property type="entry name" value="POZ domain"/>
    <property type="match status" value="1"/>
</dbReference>
<evidence type="ECO:0000313" key="2">
    <source>
        <dbReference type="EMBL" id="KAK8066605.1"/>
    </source>
</evidence>
<evidence type="ECO:0000259" key="1">
    <source>
        <dbReference type="PROSITE" id="PS50097"/>
    </source>
</evidence>
<dbReference type="PANTHER" id="PTHR24413">
    <property type="entry name" value="SPECKLE-TYPE POZ PROTEIN"/>
    <property type="match status" value="1"/>
</dbReference>
<organism evidence="2 3">
    <name type="scientific">Apiospora hydei</name>
    <dbReference type="NCBI Taxonomy" id="1337664"/>
    <lineage>
        <taxon>Eukaryota</taxon>
        <taxon>Fungi</taxon>
        <taxon>Dikarya</taxon>
        <taxon>Ascomycota</taxon>
        <taxon>Pezizomycotina</taxon>
        <taxon>Sordariomycetes</taxon>
        <taxon>Xylariomycetidae</taxon>
        <taxon>Amphisphaeriales</taxon>
        <taxon>Apiosporaceae</taxon>
        <taxon>Apiospora</taxon>
    </lineage>
</organism>
<dbReference type="CDD" id="cd18186">
    <property type="entry name" value="BTB_POZ_ZBTB_KLHL-like"/>
    <property type="match status" value="1"/>
</dbReference>
<dbReference type="Proteomes" id="UP001433268">
    <property type="component" value="Unassembled WGS sequence"/>
</dbReference>
<dbReference type="PROSITE" id="PS50097">
    <property type="entry name" value="BTB"/>
    <property type="match status" value="1"/>
</dbReference>
<dbReference type="InterPro" id="IPR000210">
    <property type="entry name" value="BTB/POZ_dom"/>
</dbReference>
<dbReference type="SMART" id="SM00225">
    <property type="entry name" value="BTB"/>
    <property type="match status" value="1"/>
</dbReference>
<dbReference type="EMBL" id="JAQQWN010000009">
    <property type="protein sequence ID" value="KAK8066605.1"/>
    <property type="molecule type" value="Genomic_DNA"/>
</dbReference>
<protein>
    <recommendedName>
        <fullName evidence="1">BTB domain-containing protein</fullName>
    </recommendedName>
</protein>